<dbReference type="InterPro" id="IPR006073">
    <property type="entry name" value="GTP-bd"/>
</dbReference>
<feature type="region of interest" description="Disordered" evidence="3">
    <location>
        <begin position="170"/>
        <end position="226"/>
    </location>
</feature>
<feature type="region of interest" description="Disordered" evidence="3">
    <location>
        <begin position="631"/>
        <end position="654"/>
    </location>
</feature>
<feature type="compositionally biased region" description="Low complexity" evidence="3">
    <location>
        <begin position="61"/>
        <end position="72"/>
    </location>
</feature>
<feature type="compositionally biased region" description="Low complexity" evidence="3">
    <location>
        <begin position="827"/>
        <end position="838"/>
    </location>
</feature>
<dbReference type="EMBL" id="JAEHOE010000091">
    <property type="protein sequence ID" value="KAG2487838.1"/>
    <property type="molecule type" value="Genomic_DNA"/>
</dbReference>
<dbReference type="Gene3D" id="3.40.50.300">
    <property type="entry name" value="P-loop containing nucleotide triphosphate hydrolases"/>
    <property type="match status" value="1"/>
</dbReference>
<dbReference type="OrthoDB" id="347018at2759"/>
<dbReference type="Pfam" id="PF01926">
    <property type="entry name" value="MMR_HSR1"/>
    <property type="match status" value="1"/>
</dbReference>
<evidence type="ECO:0000256" key="1">
    <source>
        <dbReference type="ARBA" id="ARBA00022741"/>
    </source>
</evidence>
<organism evidence="6 7">
    <name type="scientific">Edaphochlamys debaryana</name>
    <dbReference type="NCBI Taxonomy" id="47281"/>
    <lineage>
        <taxon>Eukaryota</taxon>
        <taxon>Viridiplantae</taxon>
        <taxon>Chlorophyta</taxon>
        <taxon>core chlorophytes</taxon>
        <taxon>Chlorophyceae</taxon>
        <taxon>CS clade</taxon>
        <taxon>Chlamydomonadales</taxon>
        <taxon>Chlamydomonadales incertae sedis</taxon>
        <taxon>Edaphochlamys</taxon>
    </lineage>
</organism>
<feature type="region of interest" description="Disordered" evidence="3">
    <location>
        <begin position="763"/>
        <end position="805"/>
    </location>
</feature>
<name>A0A835XRX7_9CHLO</name>
<dbReference type="CDD" id="cd01898">
    <property type="entry name" value="Obg"/>
    <property type="match status" value="1"/>
</dbReference>
<evidence type="ECO:0000313" key="7">
    <source>
        <dbReference type="Proteomes" id="UP000612055"/>
    </source>
</evidence>
<gene>
    <name evidence="6" type="ORF">HYH03_013555</name>
</gene>
<protein>
    <submittedName>
        <fullName evidence="6">Uncharacterized protein</fullName>
    </submittedName>
</protein>
<dbReference type="PANTHER" id="PTHR11702">
    <property type="entry name" value="DEVELOPMENTALLY REGULATED GTP-BINDING PROTEIN-RELATED"/>
    <property type="match status" value="1"/>
</dbReference>
<keyword evidence="7" id="KW-1185">Reference proteome</keyword>
<dbReference type="InterPro" id="IPR036726">
    <property type="entry name" value="GTP1_OBG_dom_sf"/>
</dbReference>
<feature type="region of interest" description="Disordered" evidence="3">
    <location>
        <begin position="42"/>
        <end position="88"/>
    </location>
</feature>
<dbReference type="Proteomes" id="UP000612055">
    <property type="component" value="Unassembled WGS sequence"/>
</dbReference>
<dbReference type="InterPro" id="IPR006169">
    <property type="entry name" value="GTP1_OBG_dom"/>
</dbReference>
<evidence type="ECO:0000256" key="3">
    <source>
        <dbReference type="SAM" id="MobiDB-lite"/>
    </source>
</evidence>
<evidence type="ECO:0000313" key="6">
    <source>
        <dbReference type="EMBL" id="KAG2487838.1"/>
    </source>
</evidence>
<dbReference type="PROSITE" id="PS51710">
    <property type="entry name" value="G_OBG"/>
    <property type="match status" value="1"/>
</dbReference>
<feature type="domain" description="Obg" evidence="5">
    <location>
        <begin position="96"/>
        <end position="335"/>
    </location>
</feature>
<dbReference type="InterPro" id="IPR006074">
    <property type="entry name" value="GTP1-OBG_CS"/>
</dbReference>
<accession>A0A835XRX7</accession>
<feature type="compositionally biased region" description="Low complexity" evidence="3">
    <location>
        <begin position="597"/>
        <end position="610"/>
    </location>
</feature>
<dbReference type="Gene3D" id="2.70.210.12">
    <property type="entry name" value="GTP1/OBG domain"/>
    <property type="match status" value="1"/>
</dbReference>
<reference evidence="6" key="1">
    <citation type="journal article" date="2020" name="bioRxiv">
        <title>Comparative genomics of Chlamydomonas.</title>
        <authorList>
            <person name="Craig R.J."/>
            <person name="Hasan A.R."/>
            <person name="Ness R.W."/>
            <person name="Keightley P.D."/>
        </authorList>
    </citation>
    <scope>NUCLEOTIDE SEQUENCE</scope>
    <source>
        <strain evidence="6">CCAP 11/70</strain>
    </source>
</reference>
<dbReference type="InterPro" id="IPR027417">
    <property type="entry name" value="P-loop_NTPase"/>
</dbReference>
<feature type="region of interest" description="Disordered" evidence="3">
    <location>
        <begin position="827"/>
        <end position="887"/>
    </location>
</feature>
<feature type="compositionally biased region" description="Basic and acidic residues" evidence="3">
    <location>
        <begin position="562"/>
        <end position="572"/>
    </location>
</feature>
<dbReference type="PRINTS" id="PR00326">
    <property type="entry name" value="GTP1OBG"/>
</dbReference>
<dbReference type="AlphaFoldDB" id="A0A835XRX7"/>
<dbReference type="GO" id="GO:0005525">
    <property type="term" value="F:GTP binding"/>
    <property type="evidence" value="ECO:0007669"/>
    <property type="project" value="UniProtKB-KW"/>
</dbReference>
<dbReference type="GO" id="GO:0042254">
    <property type="term" value="P:ribosome biogenesis"/>
    <property type="evidence" value="ECO:0007669"/>
    <property type="project" value="UniProtKB-UniRule"/>
</dbReference>
<comment type="caution">
    <text evidence="6">The sequence shown here is derived from an EMBL/GenBank/DDBJ whole genome shotgun (WGS) entry which is preliminary data.</text>
</comment>
<evidence type="ECO:0000259" key="4">
    <source>
        <dbReference type="PROSITE" id="PS51710"/>
    </source>
</evidence>
<dbReference type="PANTHER" id="PTHR11702:SF39">
    <property type="entry name" value="GTP-BINDING PROTEIN OBGC2-RELATED"/>
    <property type="match status" value="1"/>
</dbReference>
<keyword evidence="1" id="KW-0547">Nucleotide-binding</keyword>
<feature type="compositionally biased region" description="Gly residues" evidence="3">
    <location>
        <begin position="179"/>
        <end position="196"/>
    </location>
</feature>
<keyword evidence="2" id="KW-0342">GTP-binding</keyword>
<evidence type="ECO:0000259" key="5">
    <source>
        <dbReference type="PROSITE" id="PS51883"/>
    </source>
</evidence>
<dbReference type="GO" id="GO:0003924">
    <property type="term" value="F:GTPase activity"/>
    <property type="evidence" value="ECO:0007669"/>
    <property type="project" value="InterPro"/>
</dbReference>
<feature type="region of interest" description="Disordered" evidence="3">
    <location>
        <begin position="1"/>
        <end position="22"/>
    </location>
</feature>
<feature type="domain" description="OBG-type G" evidence="4">
    <location>
        <begin position="336"/>
        <end position="543"/>
    </location>
</feature>
<dbReference type="Pfam" id="PF01018">
    <property type="entry name" value="GTP1_OBG"/>
    <property type="match status" value="1"/>
</dbReference>
<dbReference type="SUPFAM" id="SSF52540">
    <property type="entry name" value="P-loop containing nucleoside triphosphate hydrolases"/>
    <property type="match status" value="1"/>
</dbReference>
<feature type="region of interest" description="Disordered" evidence="3">
    <location>
        <begin position="597"/>
        <end position="616"/>
    </location>
</feature>
<sequence length="904" mass="89156">MAAAQGLATVGNSPALAAPRPLLHRPTSGLLQLLARPAAAGQLSSPGWLGSHAGSCAPQPARAAAVRTSAARIEPPAPPPAKRLSVDPSPEVADAHLMFDEVVVVVKSGNGGNGEVVPAGRGRWVSNHKYKPGRNQAKQIWLPASEPGDGADGGDVVLVCDPSLTSLLHLHPPSAGGASAAGGPGGPGRARAGPGGASAARRVLAARDGSSANPNTGSGGPKRNKDIKKALTPALEIPVPPGTVVKRRGSGALVGELLQPGERLVVVRGGEGGRGVMAPSKQGAGAPRRGREAKEAKQAAAKGVEVVEATDEAWRSDARGRPGQQVSLWLLLRVAADVGLVGLPNAGKSSLLKALTRATPAIASFPFTTLIPNLGVMQGGQGQGGQAGPRGDEGPRPVLADLPGLIEGAHKGRGLGRTFLRHLRRTRAVLHVLDGAAGDPAGDYFAVREELRMYNPDYVARPHVVALNKADLLREGAGAEGAEKRMEELVAAVRAAATRQAAEHGAQGWEGPAPRPPLEVVVCSAASGEGLEQLSAALQRALRAQDRPGPAQAQAQTRVQARRADAPAEARRSAAAVAPAAASRQAVATTPAAAAPAASAGSSSDDAASTSGGGSGGGGLAAILARRAAAKAAGTLRTDGPPPPPPPGWDEGLTVPSRAARTVRSGPAMGAGVAVPLAAALTAAAAAAASSSGGTGSASALAAAVSEAAAAGDVGSEAAIAAAAAAPGNEALAAALAAAAAAGGAGNEAAVAAAFAAAAAADPDGISTEDEEAGHGWSAWEEGELGSPSASGGEEPDSELEAQARAGGAVRLASAAVAAAARGAAGASAAAGMEGAAGEFDDEEDGEWVEVEEGEWEEWEEGADGAEAAGGDEEGLVAMAPSDDPDAALLGLSTEELLAREAEW</sequence>
<dbReference type="InterPro" id="IPR031167">
    <property type="entry name" value="G_OBG"/>
</dbReference>
<proteinExistence type="predicted"/>
<dbReference type="GO" id="GO:0005739">
    <property type="term" value="C:mitochondrion"/>
    <property type="evidence" value="ECO:0007669"/>
    <property type="project" value="TreeGrafter"/>
</dbReference>
<feature type="compositionally biased region" description="Acidic residues" evidence="3">
    <location>
        <begin position="839"/>
        <end position="875"/>
    </location>
</feature>
<dbReference type="PROSITE" id="PS51883">
    <property type="entry name" value="OBG"/>
    <property type="match status" value="1"/>
</dbReference>
<dbReference type="InterPro" id="IPR045086">
    <property type="entry name" value="OBG_GTPase"/>
</dbReference>
<dbReference type="PROSITE" id="PS00905">
    <property type="entry name" value="GTP1_OBG"/>
    <property type="match status" value="1"/>
</dbReference>
<evidence type="ECO:0000256" key="2">
    <source>
        <dbReference type="ARBA" id="ARBA00023134"/>
    </source>
</evidence>
<dbReference type="SUPFAM" id="SSF82051">
    <property type="entry name" value="Obg GTP-binding protein N-terminal domain"/>
    <property type="match status" value="2"/>
</dbReference>
<feature type="region of interest" description="Disordered" evidence="3">
    <location>
        <begin position="542"/>
        <end position="577"/>
    </location>
</feature>